<dbReference type="Gene3D" id="3.40.50.150">
    <property type="entry name" value="Vaccinia Virus protein VP39"/>
    <property type="match status" value="1"/>
</dbReference>
<dbReference type="Proteomes" id="UP000077245">
    <property type="component" value="Unassembled WGS sequence"/>
</dbReference>
<sequence length="139" mass="16458">MWKSLGEYIEKKAIEKSKLKDNNKKVKVIEIAVGKFFDVSNYLKKSNCNEIDLILTDINPDNSKIIKDDIFNPNFEIYNNADIIYSIRPPYELQENIIKLANKENAILIIKPLYNDDIYKKEKMKLKSYKKTNFYQLKK</sequence>
<organism evidence="3 4">
    <name type="scientific">Methanobrevibacter curvatus</name>
    <dbReference type="NCBI Taxonomy" id="49547"/>
    <lineage>
        <taxon>Archaea</taxon>
        <taxon>Methanobacteriati</taxon>
        <taxon>Methanobacteriota</taxon>
        <taxon>Methanomada group</taxon>
        <taxon>Methanobacteria</taxon>
        <taxon>Methanobacteriales</taxon>
        <taxon>Methanobacteriaceae</taxon>
        <taxon>Methanobrevibacter</taxon>
    </lineage>
</organism>
<keyword evidence="4" id="KW-1185">Reference proteome</keyword>
<dbReference type="Pfam" id="PF03686">
    <property type="entry name" value="UPF0146"/>
    <property type="match status" value="1"/>
</dbReference>
<proteinExistence type="inferred from homology"/>
<comment type="caution">
    <text evidence="3">The sequence shown here is derived from an EMBL/GenBank/DDBJ whole genome shotgun (WGS) entry which is preliminary data.</text>
</comment>
<accession>A0A166CBE3</accession>
<evidence type="ECO:0000313" key="4">
    <source>
        <dbReference type="Proteomes" id="UP000077245"/>
    </source>
</evidence>
<dbReference type="PIRSF" id="PIRSF016725">
    <property type="entry name" value="UCP016725"/>
    <property type="match status" value="1"/>
</dbReference>
<evidence type="ECO:0000313" key="3">
    <source>
        <dbReference type="EMBL" id="KZX14332.1"/>
    </source>
</evidence>
<dbReference type="InterPro" id="IPR029063">
    <property type="entry name" value="SAM-dependent_MTases_sf"/>
</dbReference>
<evidence type="ECO:0000256" key="2">
    <source>
        <dbReference type="HAMAP-Rule" id="MF_00341"/>
    </source>
</evidence>
<dbReference type="PATRIC" id="fig|49547.3.peg.581"/>
<dbReference type="AlphaFoldDB" id="A0A166CBE3"/>
<dbReference type="InterPro" id="IPR005353">
    <property type="entry name" value="UPF0146"/>
</dbReference>
<name>A0A166CBE3_9EURY</name>
<dbReference type="EMBL" id="LWMV01000105">
    <property type="protein sequence ID" value="KZX14332.1"/>
    <property type="molecule type" value="Genomic_DNA"/>
</dbReference>
<protein>
    <recommendedName>
        <fullName evidence="2">UPF0146 protein MBCUR_05560</fullName>
    </recommendedName>
</protein>
<comment type="similarity">
    <text evidence="1 2">Belongs to the UPF0146 family.</text>
</comment>
<gene>
    <name evidence="3" type="ORF">MBCUR_05560</name>
</gene>
<dbReference type="RefSeq" id="WP_084269428.1">
    <property type="nucleotide sequence ID" value="NZ_LWMV01000105.1"/>
</dbReference>
<dbReference type="OrthoDB" id="59816at2157"/>
<dbReference type="STRING" id="49547.MBCUR_05560"/>
<evidence type="ECO:0000256" key="1">
    <source>
        <dbReference type="ARBA" id="ARBA00006969"/>
    </source>
</evidence>
<reference evidence="3 4" key="1">
    <citation type="submission" date="2016-04" db="EMBL/GenBank/DDBJ databases">
        <title>Genome sequence of Methanobrevibacter curvatus DSM 11111.</title>
        <authorList>
            <person name="Poehlein A."/>
            <person name="Seedorf H."/>
            <person name="Daniel R."/>
        </authorList>
    </citation>
    <scope>NUCLEOTIDE SEQUENCE [LARGE SCALE GENOMIC DNA]</scope>
    <source>
        <strain evidence="3 4">DSM 11111</strain>
    </source>
</reference>
<dbReference type="HAMAP" id="MF_00341">
    <property type="entry name" value="UPF0146"/>
    <property type="match status" value="1"/>
</dbReference>